<evidence type="ECO:0000313" key="2">
    <source>
        <dbReference type="EMBL" id="MOY33980.1"/>
    </source>
</evidence>
<protein>
    <submittedName>
        <fullName evidence="2">Uncharacterized protein</fullName>
    </submittedName>
</protein>
<feature type="transmembrane region" description="Helical" evidence="1">
    <location>
        <begin position="12"/>
        <end position="37"/>
    </location>
</feature>
<dbReference type="AlphaFoldDB" id="A0A4D5RAI6"/>
<sequence length="96" mass="11287">MDNCTPFEKRLVYLSFTSIALDIFFFFLAAWVAFVYFEYIYVIFVSSVDCNRFTMSSECWMSVPLVTRMPSMVVCTLHWTVLPSFRVVLQKPQIKS</sequence>
<dbReference type="EMBL" id="GHJT01000009">
    <property type="protein sequence ID" value="MOY33980.1"/>
    <property type="molecule type" value="Transcribed_RNA"/>
</dbReference>
<evidence type="ECO:0000256" key="1">
    <source>
        <dbReference type="SAM" id="Phobius"/>
    </source>
</evidence>
<proteinExistence type="predicted"/>
<keyword evidence="1" id="KW-0472">Membrane</keyword>
<organism evidence="2">
    <name type="scientific">Ixodes scapularis</name>
    <name type="common">Black-legged tick</name>
    <name type="synonym">Deer tick</name>
    <dbReference type="NCBI Taxonomy" id="6945"/>
    <lineage>
        <taxon>Eukaryota</taxon>
        <taxon>Metazoa</taxon>
        <taxon>Ecdysozoa</taxon>
        <taxon>Arthropoda</taxon>
        <taxon>Chelicerata</taxon>
        <taxon>Arachnida</taxon>
        <taxon>Acari</taxon>
        <taxon>Parasitiformes</taxon>
        <taxon>Ixodida</taxon>
        <taxon>Ixodoidea</taxon>
        <taxon>Ixodidae</taxon>
        <taxon>Ixodinae</taxon>
        <taxon>Ixodes</taxon>
    </lineage>
</organism>
<keyword evidence="1" id="KW-0812">Transmembrane</keyword>
<keyword evidence="1" id="KW-1133">Transmembrane helix</keyword>
<accession>A0A4D5RAI6</accession>
<reference evidence="2" key="1">
    <citation type="submission" date="2019-04" db="EMBL/GenBank/DDBJ databases">
        <title>An insight into the mialome of Ixodes scapularis.</title>
        <authorList>
            <person name="Ribeiro J.M."/>
            <person name="Mather T.N."/>
            <person name="Karim S."/>
        </authorList>
    </citation>
    <scope>NUCLEOTIDE SEQUENCE</scope>
</reference>
<name>A0A4D5RAI6_IXOSC</name>